<dbReference type="Proteomes" id="UP000538666">
    <property type="component" value="Unassembled WGS sequence"/>
</dbReference>
<keyword evidence="3" id="KW-1185">Reference proteome</keyword>
<evidence type="ECO:0000313" key="2">
    <source>
        <dbReference type="EMBL" id="MBB6146851.1"/>
    </source>
</evidence>
<evidence type="ECO:0000313" key="3">
    <source>
        <dbReference type="Proteomes" id="UP000538666"/>
    </source>
</evidence>
<dbReference type="EMBL" id="JACHEK010000011">
    <property type="protein sequence ID" value="MBB6146851.1"/>
    <property type="molecule type" value="Genomic_DNA"/>
</dbReference>
<comment type="caution">
    <text evidence="2">The sequence shown here is derived from an EMBL/GenBank/DDBJ whole genome shotgun (WGS) entry which is preliminary data.</text>
</comment>
<proteinExistence type="predicted"/>
<sequence>MEAQAELPDFRQCRSTLHSSDNRASGCDIVLTNAAAILHVPTGPVHGLYSDDFNHDRSNTHDRQEATNP</sequence>
<feature type="region of interest" description="Disordered" evidence="1">
    <location>
        <begin position="48"/>
        <end position="69"/>
    </location>
</feature>
<evidence type="ECO:0000256" key="1">
    <source>
        <dbReference type="SAM" id="MobiDB-lite"/>
    </source>
</evidence>
<feature type="compositionally biased region" description="Basic and acidic residues" evidence="1">
    <location>
        <begin position="52"/>
        <end position="69"/>
    </location>
</feature>
<reference evidence="2 3" key="1">
    <citation type="submission" date="2020-08" db="EMBL/GenBank/DDBJ databases">
        <title>Genomic Encyclopedia of Type Strains, Phase IV (KMG-IV): sequencing the most valuable type-strain genomes for metagenomic binning, comparative biology and taxonomic classification.</title>
        <authorList>
            <person name="Goeker M."/>
        </authorList>
    </citation>
    <scope>NUCLEOTIDE SEQUENCE [LARGE SCALE GENOMIC DNA]</scope>
    <source>
        <strain evidence="2 3">DSM 103733</strain>
    </source>
</reference>
<protein>
    <submittedName>
        <fullName evidence="2">Uncharacterized protein</fullName>
    </submittedName>
</protein>
<dbReference type="AlphaFoldDB" id="A0A841K6T9"/>
<organism evidence="2 3">
    <name type="scientific">Silvibacterium bohemicum</name>
    <dbReference type="NCBI Taxonomy" id="1577686"/>
    <lineage>
        <taxon>Bacteria</taxon>
        <taxon>Pseudomonadati</taxon>
        <taxon>Acidobacteriota</taxon>
        <taxon>Terriglobia</taxon>
        <taxon>Terriglobales</taxon>
        <taxon>Acidobacteriaceae</taxon>
        <taxon>Silvibacterium</taxon>
    </lineage>
</organism>
<accession>A0A841K6T9</accession>
<gene>
    <name evidence="2" type="ORF">HNQ77_004832</name>
</gene>
<name>A0A841K6T9_9BACT</name>